<dbReference type="GO" id="GO:0005829">
    <property type="term" value="C:cytosol"/>
    <property type="evidence" value="ECO:0007669"/>
    <property type="project" value="TreeGrafter"/>
</dbReference>
<comment type="similarity">
    <text evidence="1 10">Belongs to the histidine acid phosphatase family. VIP1 subfamily.</text>
</comment>
<proteinExistence type="inferred from homology"/>
<evidence type="ECO:0000256" key="4">
    <source>
        <dbReference type="ARBA" id="ARBA00022679"/>
    </source>
</evidence>
<dbReference type="GO" id="GO:0052723">
    <property type="term" value="F:inositol hexakisphosphate 1-kinase activity"/>
    <property type="evidence" value="ECO:0007669"/>
    <property type="project" value="RHEA"/>
</dbReference>
<dbReference type="Gene3D" id="3.40.50.11950">
    <property type="match status" value="1"/>
</dbReference>
<dbReference type="OrthoDB" id="18042at2759"/>
<dbReference type="InterPro" id="IPR000560">
    <property type="entry name" value="His_Pase_clade-2"/>
</dbReference>
<evidence type="ECO:0000256" key="9">
    <source>
        <dbReference type="ARBA" id="ARBA00034629"/>
    </source>
</evidence>
<evidence type="ECO:0000256" key="11">
    <source>
        <dbReference type="SAM" id="MobiDB-lite"/>
    </source>
</evidence>
<dbReference type="EC" id="2.7.4.24" evidence="10"/>
<keyword evidence="3" id="KW-0597">Phosphoprotein</keyword>
<organism evidence="13 14">
    <name type="scientific">Smittium culicis</name>
    <dbReference type="NCBI Taxonomy" id="133412"/>
    <lineage>
        <taxon>Eukaryota</taxon>
        <taxon>Fungi</taxon>
        <taxon>Fungi incertae sedis</taxon>
        <taxon>Zoopagomycota</taxon>
        <taxon>Kickxellomycotina</taxon>
        <taxon>Harpellomycetes</taxon>
        <taxon>Harpellales</taxon>
        <taxon>Legeriomycetaceae</taxon>
        <taxon>Smittium</taxon>
    </lineage>
</organism>
<evidence type="ECO:0000256" key="7">
    <source>
        <dbReference type="ARBA" id="ARBA00022840"/>
    </source>
</evidence>
<dbReference type="PANTHER" id="PTHR12750">
    <property type="entry name" value="DIPHOSPHOINOSITOL PENTAKISPHOSPHATE KINASE"/>
    <property type="match status" value="1"/>
</dbReference>
<evidence type="ECO:0000256" key="6">
    <source>
        <dbReference type="ARBA" id="ARBA00022777"/>
    </source>
</evidence>
<dbReference type="GO" id="GO:0006020">
    <property type="term" value="P:inositol metabolic process"/>
    <property type="evidence" value="ECO:0007669"/>
    <property type="project" value="TreeGrafter"/>
</dbReference>
<dbReference type="Pfam" id="PF00328">
    <property type="entry name" value="His_Phos_2"/>
    <property type="match status" value="1"/>
</dbReference>
<evidence type="ECO:0000256" key="8">
    <source>
        <dbReference type="ARBA" id="ARBA00033696"/>
    </source>
</evidence>
<keyword evidence="14" id="KW-1185">Reference proteome</keyword>
<dbReference type="InterPro" id="IPR040557">
    <property type="entry name" value="VIP1_N"/>
</dbReference>
<dbReference type="FunFam" id="3.30.470.20:FF:000036">
    <property type="entry name" value="Inositol hexakisphosphate and diphosphoinositol-pentakisphosphate kinase"/>
    <property type="match status" value="1"/>
</dbReference>
<keyword evidence="6 10" id="KW-0418">Kinase</keyword>
<evidence type="ECO:0000259" key="12">
    <source>
        <dbReference type="Pfam" id="PF18086"/>
    </source>
</evidence>
<keyword evidence="2 10" id="KW-0963">Cytoplasm</keyword>
<dbReference type="GO" id="GO:0033857">
    <property type="term" value="F:5-diphosphoinositol pentakisphosphate 1-kinase activity"/>
    <property type="evidence" value="ECO:0007669"/>
    <property type="project" value="TreeGrafter"/>
</dbReference>
<dbReference type="InterPro" id="IPR029033">
    <property type="entry name" value="His_PPase_superfam"/>
</dbReference>
<evidence type="ECO:0000256" key="2">
    <source>
        <dbReference type="ARBA" id="ARBA00022490"/>
    </source>
</evidence>
<dbReference type="Gene3D" id="3.40.50.1240">
    <property type="entry name" value="Phosphoglycerate mutase-like"/>
    <property type="match status" value="1"/>
</dbReference>
<dbReference type="GO" id="GO:0032958">
    <property type="term" value="P:inositol phosphate biosynthetic process"/>
    <property type="evidence" value="ECO:0007669"/>
    <property type="project" value="TreeGrafter"/>
</dbReference>
<keyword evidence="4 10" id="KW-0808">Transferase</keyword>
<evidence type="ECO:0000256" key="5">
    <source>
        <dbReference type="ARBA" id="ARBA00022741"/>
    </source>
</evidence>
<dbReference type="PANTHER" id="PTHR12750:SF9">
    <property type="entry name" value="INOSITOL HEXAKISPHOSPHATE AND DIPHOSPHOINOSITOL-PENTAKISPHOSPHATE KINASE"/>
    <property type="match status" value="1"/>
</dbReference>
<dbReference type="GO" id="GO:0005856">
    <property type="term" value="C:cytoskeleton"/>
    <property type="evidence" value="ECO:0007669"/>
    <property type="project" value="UniProtKB-SubCell"/>
</dbReference>
<comment type="catalytic activity">
    <reaction evidence="8">
        <text>5-diphospho-1D-myo-inositol 1,2,3,4,6-pentakisphosphate + ATP + H(+) = 1,5-bis(diphospho)-1D-myo-inositol 2,3,4,6-tetrakisphosphate + ADP</text>
        <dbReference type="Rhea" id="RHEA:10276"/>
        <dbReference type="ChEBI" id="CHEBI:15378"/>
        <dbReference type="ChEBI" id="CHEBI:30616"/>
        <dbReference type="ChEBI" id="CHEBI:58628"/>
        <dbReference type="ChEBI" id="CHEBI:77983"/>
        <dbReference type="ChEBI" id="CHEBI:456216"/>
        <dbReference type="EC" id="2.7.4.24"/>
    </reaction>
    <physiologicalReaction direction="left-to-right" evidence="8">
        <dbReference type="Rhea" id="RHEA:10277"/>
    </physiologicalReaction>
</comment>
<dbReference type="Proteomes" id="UP000187283">
    <property type="component" value="Unassembled WGS sequence"/>
</dbReference>
<dbReference type="SUPFAM" id="SSF53254">
    <property type="entry name" value="Phosphoglycerate mutase-like"/>
    <property type="match status" value="1"/>
</dbReference>
<evidence type="ECO:0000256" key="1">
    <source>
        <dbReference type="ARBA" id="ARBA00005609"/>
    </source>
</evidence>
<evidence type="ECO:0000313" key="13">
    <source>
        <dbReference type="EMBL" id="OMJ17402.1"/>
    </source>
</evidence>
<accession>A0A1R1XRW9</accession>
<reference evidence="13 14" key="1">
    <citation type="submission" date="2017-01" db="EMBL/GenBank/DDBJ databases">
        <authorList>
            <person name="Mah S.A."/>
            <person name="Swanson W.J."/>
            <person name="Moy G.W."/>
            <person name="Vacquier V.D."/>
        </authorList>
    </citation>
    <scope>NUCLEOTIDE SEQUENCE [LARGE SCALE GENOMIC DNA]</scope>
    <source>
        <strain evidence="13 14">GSMNP</strain>
    </source>
</reference>
<feature type="domain" description="VIP1 N-terminal" evidence="12">
    <location>
        <begin position="55"/>
        <end position="143"/>
    </location>
</feature>
<dbReference type="STRING" id="133412.A0A1R1XRW9"/>
<dbReference type="Pfam" id="PF18086">
    <property type="entry name" value="PPIP5K2_N"/>
    <property type="match status" value="1"/>
</dbReference>
<protein>
    <recommendedName>
        <fullName evidence="10">Inositol hexakisphosphate and diphosphoinositol-pentakisphosphate kinase</fullName>
        <ecNumber evidence="10">2.7.4.24</ecNumber>
    </recommendedName>
</protein>
<dbReference type="GO" id="GO:0005524">
    <property type="term" value="F:ATP binding"/>
    <property type="evidence" value="ECO:0007669"/>
    <property type="project" value="UniProtKB-KW"/>
</dbReference>
<dbReference type="EMBL" id="LSSN01002056">
    <property type="protein sequence ID" value="OMJ17402.1"/>
    <property type="molecule type" value="Genomic_DNA"/>
</dbReference>
<comment type="function">
    <text evidence="10">Bifunctional inositol kinase that acts in concert with the IP6K kinases to synthesize the diphosphate group-containing inositol pyrophosphates diphosphoinositol pentakisphosphate, PP-InsP5, and bis-diphosphoinositol tetrakisphosphate, (PP)2-InsP4. PP-InsP5 and (PP)2-InsP4, also respectively called InsP7 and InsP8, may regulate a variety of cellular processes, including apoptosis, vesicle trafficking, cytoskeletal dynamics, and exocytosis. Phosphorylates inositol hexakisphosphate (InsP6).</text>
</comment>
<feature type="region of interest" description="Disordered" evidence="11">
    <location>
        <begin position="943"/>
        <end position="964"/>
    </location>
</feature>
<dbReference type="InterPro" id="IPR037446">
    <property type="entry name" value="His_Pase_VIP1"/>
</dbReference>
<dbReference type="AlphaFoldDB" id="A0A1R1XRW9"/>
<comment type="catalytic activity">
    <reaction evidence="9">
        <text>1D-myo-inositol hexakisphosphate + ATP = 1-diphospho-1D-myo-inositol 2,3,4,5,6-pentakisphosphate + ADP</text>
        <dbReference type="Rhea" id="RHEA:37459"/>
        <dbReference type="ChEBI" id="CHEBI:30616"/>
        <dbReference type="ChEBI" id="CHEBI:58130"/>
        <dbReference type="ChEBI" id="CHEBI:74946"/>
        <dbReference type="ChEBI" id="CHEBI:456216"/>
        <dbReference type="EC" id="2.7.4.24"/>
    </reaction>
    <physiologicalReaction direction="left-to-right" evidence="9">
        <dbReference type="Rhea" id="RHEA:37460"/>
    </physiologicalReaction>
</comment>
<keyword evidence="5 10" id="KW-0547">Nucleotide-binding</keyword>
<name>A0A1R1XRW9_9FUNG</name>
<dbReference type="Gene3D" id="3.30.470.20">
    <property type="entry name" value="ATP-grasp fold, B domain"/>
    <property type="match status" value="1"/>
</dbReference>
<evidence type="ECO:0000256" key="3">
    <source>
        <dbReference type="ARBA" id="ARBA00022553"/>
    </source>
</evidence>
<keyword evidence="7 10" id="KW-0067">ATP-binding</keyword>
<evidence type="ECO:0000256" key="10">
    <source>
        <dbReference type="RuleBase" id="RU365032"/>
    </source>
</evidence>
<comment type="caution">
    <text evidence="13">The sequence shown here is derived from an EMBL/GenBank/DDBJ whole genome shotgun (WGS) entry which is preliminary data.</text>
</comment>
<evidence type="ECO:0000313" key="14">
    <source>
        <dbReference type="Proteomes" id="UP000187283"/>
    </source>
</evidence>
<comment type="subcellular location">
    <subcellularLocation>
        <location evidence="10">Cytoplasm</location>
        <location evidence="10">Cytoskeleton</location>
    </subcellularLocation>
</comment>
<gene>
    <name evidence="13" type="ORF">AYI70_g5996</name>
</gene>
<sequence length="1139" mass="130609">MSHLNVDIPKPRGLNYRSQYSSNSSIYVDNVEDDLMPPKSPHFFDFPMKARSIFTVGICAMERKARSRQMRNILDRLAVYGKYKVIVFGDKTILNEEIENWPRCDFLIAFYSTDFPIKKAYEYAKRYQPYLLNSILLQYLLFDRRIVLELLNKIGVKTPFRLVAQRDGGPTLFQPTKDFILKKHKIVLPEKLDNLIPSANCKVNNSTILIIDQDTIEIDGVRMSKPFVEKPVDAEDHNIYIYYHSSEGGGVRKLFRKVGNKSSKFYPDLNDIRTEGSFIYEQFIDANNYVDVKVYTLGSSYCYSETRKSPVVDGVVRRDSKGKEVRFETFLSPEELNFAKLITKVFRQRVCGFDLLRIGNKSFVIDINGWSFVKGNEDYYNRAAEYLNRSFTKHIESSWVSRFVNVSETPIHEPDYESRWILKGYISVCRHADRTPKQKVKQIVRSPQITALMHELAASNGNMKEIVMRDPKDVKRVYNAVLESISHMPSDLILGNFYSIKSTLESKMNFLGTKVQLKPKFHKTSSDIIDVQIVIKWGGEITHAGLLQTQDLAENVKKDLNLLNSDLLSNIKVYTSSERRVKATVNVFFKVIEQDVCNKLGINVPFKLDLSDTSGPKLCKEMQDKVEEYSEMLDDSASAKDEIEISKTYLKNFFNYHGQISKNPYYNHTDMKLPHSMGELPREFIKSIGHLLKKLVSNMHRNLNLISNSPYLMQKLNPNVPLTSTSLNDLKKNGKSIPQLLNCTYFDWCCNETPALFCERWEKMLDDFADETFESVIFEPSKIGELYDSLKYDALHSRQFLEFILSPDISSFINSNFSGNGNIDSGLNHSSKDTSDNGDFTSNHLNISDNFTRILGSKSHSQPLTEDFSNLSLSLNSPSVEPSEFLREDSEYRESQEIDGNPKFVIDGEYHEPHDILKSQLSQYTDLKSDVIDSQETKVENLSKSNINKYPSDPLQNSKIPDSSAANTPTIGSLKANSSINELSFTFSQPDLHELYHKSKVLFDFVTPREYGITSSQKKLIGLQGSSMILEHILDELEKIKSEHTSRSRFYFTKESHLHTLLNLVYASKLPTLMPHYKIGELDYLTHITFEVYERKQSVLSSEEPKFSLRLGFSSGSSCKNLMDIQVDSNHVLTISSRM</sequence>